<dbReference type="EMBL" id="AFNH02000727">
    <property type="protein sequence ID" value="EZG57772.1"/>
    <property type="molecule type" value="Genomic_DNA"/>
</dbReference>
<dbReference type="AlphaFoldDB" id="A0A023B4W2"/>
<dbReference type="InterPro" id="IPR036249">
    <property type="entry name" value="Thioredoxin-like_sf"/>
</dbReference>
<dbReference type="Proteomes" id="UP000019763">
    <property type="component" value="Unassembled WGS sequence"/>
</dbReference>
<keyword evidence="3" id="KW-1185">Reference proteome</keyword>
<accession>A0A023B4W2</accession>
<evidence type="ECO:0000313" key="3">
    <source>
        <dbReference type="Proteomes" id="UP000019763"/>
    </source>
</evidence>
<dbReference type="VEuPathDB" id="CryptoDB:GNI_097110"/>
<reference evidence="2" key="1">
    <citation type="submission" date="2013-12" db="EMBL/GenBank/DDBJ databases">
        <authorList>
            <person name="Omoto C.K."/>
            <person name="Sibley D."/>
            <person name="Venepally P."/>
            <person name="Hadjithomas M."/>
            <person name="Karamycheva S."/>
            <person name="Brunk B."/>
            <person name="Roos D."/>
            <person name="Caler E."/>
            <person name="Lorenzi H."/>
        </authorList>
    </citation>
    <scope>NUCLEOTIDE SEQUENCE</scope>
</reference>
<dbReference type="Gene3D" id="3.40.30.10">
    <property type="entry name" value="Glutaredoxin"/>
    <property type="match status" value="2"/>
</dbReference>
<protein>
    <submittedName>
        <fullName evidence="2">PDIa family, carboxy-terminal TRX domain (A') subfamily protein</fullName>
    </submittedName>
</protein>
<comment type="caution">
    <text evidence="2">The sequence shown here is derived from an EMBL/GenBank/DDBJ whole genome shotgun (WGS) entry which is preliminary data.</text>
</comment>
<feature type="compositionally biased region" description="Low complexity" evidence="1">
    <location>
        <begin position="590"/>
        <end position="603"/>
    </location>
</feature>
<sequence>MRGWIFCLGGTVGADQRVFWTNDTHSAIAEPLGAESLTESLVPISRSELEAQEQSPKLQVMTGAQAIDAIDALDKGKALYILLGARWCSESRRMQHILRENTIVKPEEQVFYVDIDKDKGRFATQMSIETVPTLVRIINHNGLIETADYLGPSIVDNVRYWILQQEALDSKPISGGGLIPIVDDVSSEQWNWLKDHAVLSAECDRVQVLKQVGHPPADLILIQDESMAHEGVCSLQWYGRAFEPSIKEITSENVQNLPEKWEDLLTDIPEPLKLDSHNIHWINNLPEDAAVLLALDKSDQMRSTLRDVLAKLRVHTRVQTRLKETKILAYQLGFDTPYEKRFADYLGLSTLLKASTGSSSLGDKKDGKIKLSPGDEKPSRIYLLKSTKLFLPKYSMMVNPVGYNIMQYTDGLKTRKLVYEFSHDKFSTNFPSADEIAAWLTETDWSKERPILLKNERRPFRFNQGAALMEVNASTLQRIWMDPESNVITLIYTPWSSHSQMLLGEFRRVAEIYSSTLIPFVTFNAATNDLPPLLVHTTDGDQWMIPTVNGYPSIFVKSAQLDSLVDYVGERDADSIEQYVAETFRDVLIPSPSSSSNSQPNTPEDLHPEQ</sequence>
<name>A0A023B4W2_GRENI</name>
<gene>
    <name evidence="2" type="ORF">GNI_097110</name>
</gene>
<dbReference type="SUPFAM" id="SSF52833">
    <property type="entry name" value="Thioredoxin-like"/>
    <property type="match status" value="2"/>
</dbReference>
<proteinExistence type="predicted"/>
<organism evidence="2 3">
    <name type="scientific">Gregarina niphandrodes</name>
    <name type="common">Septate eugregarine</name>
    <dbReference type="NCBI Taxonomy" id="110365"/>
    <lineage>
        <taxon>Eukaryota</taxon>
        <taxon>Sar</taxon>
        <taxon>Alveolata</taxon>
        <taxon>Apicomplexa</taxon>
        <taxon>Conoidasida</taxon>
        <taxon>Gregarinasina</taxon>
        <taxon>Eugregarinorida</taxon>
        <taxon>Gregarinidae</taxon>
        <taxon>Gregarina</taxon>
    </lineage>
</organism>
<feature type="region of interest" description="Disordered" evidence="1">
    <location>
        <begin position="590"/>
        <end position="610"/>
    </location>
</feature>
<dbReference type="CDD" id="cd02961">
    <property type="entry name" value="PDI_a_family"/>
    <property type="match status" value="1"/>
</dbReference>
<dbReference type="RefSeq" id="XP_011131036.1">
    <property type="nucleotide sequence ID" value="XM_011132734.1"/>
</dbReference>
<evidence type="ECO:0000256" key="1">
    <source>
        <dbReference type="SAM" id="MobiDB-lite"/>
    </source>
</evidence>
<evidence type="ECO:0000313" key="2">
    <source>
        <dbReference type="EMBL" id="EZG57772.1"/>
    </source>
</evidence>
<dbReference type="GeneID" id="22913453"/>